<dbReference type="GO" id="GO:0010971">
    <property type="term" value="P:positive regulation of G2/M transition of mitotic cell cycle"/>
    <property type="evidence" value="ECO:0007669"/>
    <property type="project" value="TreeGrafter"/>
</dbReference>
<dbReference type="Proteomes" id="UP001215712">
    <property type="component" value="Unassembled WGS sequence"/>
</dbReference>
<dbReference type="Pfam" id="PF08632">
    <property type="entry name" value="Zds_C"/>
    <property type="match status" value="1"/>
</dbReference>
<feature type="compositionally biased region" description="Polar residues" evidence="1">
    <location>
        <begin position="113"/>
        <end position="131"/>
    </location>
</feature>
<protein>
    <recommendedName>
        <fullName evidence="2">Protein Zds1 C-terminal domain-containing protein</fullName>
    </recommendedName>
</protein>
<feature type="region of interest" description="Disordered" evidence="1">
    <location>
        <begin position="781"/>
        <end position="889"/>
    </location>
</feature>
<feature type="compositionally biased region" description="Basic and acidic residues" evidence="1">
    <location>
        <begin position="650"/>
        <end position="686"/>
    </location>
</feature>
<gene>
    <name evidence="3" type="ORF">N7493_005073</name>
</gene>
<feature type="region of interest" description="Disordered" evidence="1">
    <location>
        <begin position="227"/>
        <end position="282"/>
    </location>
</feature>
<feature type="compositionally biased region" description="Basic and acidic residues" evidence="1">
    <location>
        <begin position="574"/>
        <end position="596"/>
    </location>
</feature>
<evidence type="ECO:0000313" key="3">
    <source>
        <dbReference type="EMBL" id="KAJ5727253.1"/>
    </source>
</evidence>
<dbReference type="SMART" id="SM01327">
    <property type="entry name" value="Zds_C"/>
    <property type="match status" value="1"/>
</dbReference>
<feature type="region of interest" description="Disordered" evidence="1">
    <location>
        <begin position="310"/>
        <end position="722"/>
    </location>
</feature>
<feature type="compositionally biased region" description="Polar residues" evidence="1">
    <location>
        <begin position="409"/>
        <end position="418"/>
    </location>
</feature>
<accession>A0AAD6HM84</accession>
<dbReference type="EMBL" id="JAQJAN010000006">
    <property type="protein sequence ID" value="KAJ5727253.1"/>
    <property type="molecule type" value="Genomic_DNA"/>
</dbReference>
<comment type="caution">
    <text evidence="3">The sequence shown here is derived from an EMBL/GenBank/DDBJ whole genome shotgun (WGS) entry which is preliminary data.</text>
</comment>
<evidence type="ECO:0000256" key="1">
    <source>
        <dbReference type="SAM" id="MobiDB-lite"/>
    </source>
</evidence>
<dbReference type="InterPro" id="IPR013941">
    <property type="entry name" value="ZDS1_C"/>
</dbReference>
<feature type="compositionally biased region" description="Polar residues" evidence="1">
    <location>
        <begin position="630"/>
        <end position="648"/>
    </location>
</feature>
<feature type="compositionally biased region" description="Basic and acidic residues" evidence="1">
    <location>
        <begin position="505"/>
        <end position="514"/>
    </location>
</feature>
<dbReference type="GO" id="GO:0030010">
    <property type="term" value="P:establishment of cell polarity"/>
    <property type="evidence" value="ECO:0007669"/>
    <property type="project" value="TreeGrafter"/>
</dbReference>
<feature type="compositionally biased region" description="Low complexity" evidence="1">
    <location>
        <begin position="800"/>
        <end position="825"/>
    </location>
</feature>
<sequence length="889" mass="98501">MQASTTAPEAGGGHATRRGHVPHLSISDPSHHVTEAIGHMYDDDYDRNDTRRLSYISSPHAESITTIPRGPASPNSLHPPQPSSPIESQPKQTNGHLRPPLATNRSYDRDSDPGSTELTRSPSETATSSFPLNDIDYESDPAAVVQELNNLAAIRRMSMDVAAAGDPDLPSFTSNLSIPSLPPSPSADENDTSRLFWVPASLHPELAPKEFKSFLESKADLIKRKSGDYSALGPERQGSQSSLRRKRSMLSKQIDNSAGYTDGADRLETQRSQASKRDGMLSPNLQQLETLVDDSLATSKDTLIQGLQKASIAASEDKPILPPAPPGHSLRRSTRTQYRKGSLKKGEKPPYSKRIGRGLSESADSAPSIVPSPNDAPIPGFTRVASDSAPKTRTARAGSASSRSTAYTPGSTTSSTFDSILDQPEAEQEAMSSTTQQDVSFNQPDAEAQANAATYARQWQSRTNSNGRSTTTVPPAEQTVPAIAEPQASDPPRTPSNASSQTSRSSERVSERDATYSSKTTSPGDTTPSKRSLMGPSRQGRETTATLNDFANNPQMIPGNSTRTDSLSFIPTIPEERRPEERKSEGKKSKKDDGSRKSSWHWLLGSEEKEKRKEKDGDSRRTKSKISEKVYSSNSRPEAPAQPSSLDTTPKGRESLILDRLDPKLEEERRKDSVRRASGDKKEKDGIFSSIFGGGRKKHSGESNHHRKNSSRNLSPDPPVRELRADVDYPWTRFSILEERAIYRMAHIKLANPRRALYSQVLLSNFMYSYLEKVQQMHPQMVVASSGSQRSSRSREREQQQQQQPDEYLQYQRYQEAQQQQQQHYGDSGYDEGSMYDYDDDPRDRYQGHGHSEHGYENGHSYDSGHYQYDHSSFGDDVQLDDDDDDDMW</sequence>
<dbReference type="AlphaFoldDB" id="A0AAD6HM84"/>
<proteinExistence type="predicted"/>
<dbReference type="PANTHER" id="PTHR28089">
    <property type="entry name" value="PROTEIN ZDS1-RELATED"/>
    <property type="match status" value="1"/>
</dbReference>
<feature type="compositionally biased region" description="Basic and acidic residues" evidence="1">
    <location>
        <begin position="263"/>
        <end position="279"/>
    </location>
</feature>
<feature type="compositionally biased region" description="Polar residues" evidence="1">
    <location>
        <begin position="430"/>
        <end position="443"/>
    </location>
</feature>
<feature type="compositionally biased region" description="Low complexity" evidence="1">
    <location>
        <begin position="461"/>
        <end position="472"/>
    </location>
</feature>
<dbReference type="GO" id="GO:0005737">
    <property type="term" value="C:cytoplasm"/>
    <property type="evidence" value="ECO:0007669"/>
    <property type="project" value="TreeGrafter"/>
</dbReference>
<feature type="compositionally biased region" description="Polar residues" evidence="1">
    <location>
        <begin position="515"/>
        <end position="530"/>
    </location>
</feature>
<feature type="compositionally biased region" description="Basic and acidic residues" evidence="1">
    <location>
        <begin position="842"/>
        <end position="857"/>
    </location>
</feature>
<feature type="domain" description="Protein Zds1 C-terminal" evidence="2">
    <location>
        <begin position="723"/>
        <end position="775"/>
    </location>
</feature>
<reference evidence="3" key="1">
    <citation type="journal article" date="2023" name="IMA Fungus">
        <title>Comparative genomic study of the Penicillium genus elucidates a diverse pangenome and 15 lateral gene transfer events.</title>
        <authorList>
            <person name="Petersen C."/>
            <person name="Sorensen T."/>
            <person name="Nielsen M.R."/>
            <person name="Sondergaard T.E."/>
            <person name="Sorensen J.L."/>
            <person name="Fitzpatrick D.A."/>
            <person name="Frisvad J.C."/>
            <person name="Nielsen K.L."/>
        </authorList>
    </citation>
    <scope>NUCLEOTIDE SEQUENCE</scope>
    <source>
        <strain evidence="3">IBT 17514</strain>
    </source>
</reference>
<evidence type="ECO:0000313" key="4">
    <source>
        <dbReference type="Proteomes" id="UP001215712"/>
    </source>
</evidence>
<name>A0AAD6HM84_9EURO</name>
<feature type="compositionally biased region" description="Low complexity" evidence="1">
    <location>
        <begin position="395"/>
        <end position="408"/>
    </location>
</feature>
<dbReference type="InterPro" id="IPR040206">
    <property type="entry name" value="Zds1/2"/>
</dbReference>
<feature type="compositionally biased region" description="Polar residues" evidence="1">
    <location>
        <begin position="542"/>
        <end position="569"/>
    </location>
</feature>
<evidence type="ECO:0000259" key="2">
    <source>
        <dbReference type="SMART" id="SM01327"/>
    </source>
</evidence>
<dbReference type="PANTHER" id="PTHR28089:SF1">
    <property type="entry name" value="PROTEIN ZDS1-RELATED"/>
    <property type="match status" value="1"/>
</dbReference>
<feature type="compositionally biased region" description="Basic residues" evidence="1">
    <location>
        <begin position="695"/>
        <end position="710"/>
    </location>
</feature>
<organism evidence="3 4">
    <name type="scientific">Penicillium malachiteum</name>
    <dbReference type="NCBI Taxonomy" id="1324776"/>
    <lineage>
        <taxon>Eukaryota</taxon>
        <taxon>Fungi</taxon>
        <taxon>Dikarya</taxon>
        <taxon>Ascomycota</taxon>
        <taxon>Pezizomycotina</taxon>
        <taxon>Eurotiomycetes</taxon>
        <taxon>Eurotiomycetidae</taxon>
        <taxon>Eurotiales</taxon>
        <taxon>Aspergillaceae</taxon>
        <taxon>Penicillium</taxon>
    </lineage>
</organism>
<keyword evidence="4" id="KW-1185">Reference proteome</keyword>
<feature type="compositionally biased region" description="Acidic residues" evidence="1">
    <location>
        <begin position="878"/>
        <end position="889"/>
    </location>
</feature>
<feature type="region of interest" description="Disordered" evidence="1">
    <location>
        <begin position="1"/>
        <end position="135"/>
    </location>
</feature>
<reference evidence="3" key="2">
    <citation type="submission" date="2023-01" db="EMBL/GenBank/DDBJ databases">
        <authorList>
            <person name="Petersen C."/>
        </authorList>
    </citation>
    <scope>NUCLEOTIDE SEQUENCE</scope>
    <source>
        <strain evidence="3">IBT 17514</strain>
    </source>
</reference>
<feature type="compositionally biased region" description="Basic residues" evidence="1">
    <location>
        <begin position="329"/>
        <end position="343"/>
    </location>
</feature>
<feature type="compositionally biased region" description="Basic and acidic residues" evidence="1">
    <location>
        <begin position="606"/>
        <end position="628"/>
    </location>
</feature>